<name>A0ABP3WQ50_9ALTE</name>
<keyword evidence="2" id="KW-1185">Reference proteome</keyword>
<dbReference type="InterPro" id="IPR012659">
    <property type="entry name" value="CHP02444"/>
</dbReference>
<sequence>MLSSEDFWHYSIRVYSEDAVKQLCLRLQDEAQLNVNLLLLCGYLDNSGVYLSAEHFNKLQFAIKDLDALTQSVRAQRKAAKEVDQNRYQQLLEHELQYEQQQQQLLIETVQGLKIQRHKQSNFDVYYHCLHHKGDPNLQKLLTTLQLLITDEKIYIDD</sequence>
<dbReference type="Pfam" id="PF09523">
    <property type="entry name" value="DUF2390"/>
    <property type="match status" value="1"/>
</dbReference>
<comment type="caution">
    <text evidence="1">The sequence shown here is derived from an EMBL/GenBank/DDBJ whole genome shotgun (WGS) entry which is preliminary data.</text>
</comment>
<dbReference type="Proteomes" id="UP001500359">
    <property type="component" value="Unassembled WGS sequence"/>
</dbReference>
<evidence type="ECO:0000313" key="1">
    <source>
        <dbReference type="EMBL" id="GAA0854954.1"/>
    </source>
</evidence>
<evidence type="ECO:0000313" key="2">
    <source>
        <dbReference type="Proteomes" id="UP001500359"/>
    </source>
</evidence>
<gene>
    <name evidence="1" type="ORF">GCM10009114_12570</name>
</gene>
<dbReference type="EMBL" id="BAAAFD010000002">
    <property type="protein sequence ID" value="GAA0854954.1"/>
    <property type="molecule type" value="Genomic_DNA"/>
</dbReference>
<dbReference type="NCBIfam" id="TIGR02444">
    <property type="entry name" value="TIGR02444 family protein"/>
    <property type="match status" value="1"/>
</dbReference>
<accession>A0ABP3WQ50</accession>
<protein>
    <recommendedName>
        <fullName evidence="3">TIGR02444 family protein</fullName>
    </recommendedName>
</protein>
<proteinExistence type="predicted"/>
<organism evidence="1 2">
    <name type="scientific">Aliiglaciecola litoralis</name>
    <dbReference type="NCBI Taxonomy" id="582857"/>
    <lineage>
        <taxon>Bacteria</taxon>
        <taxon>Pseudomonadati</taxon>
        <taxon>Pseudomonadota</taxon>
        <taxon>Gammaproteobacteria</taxon>
        <taxon>Alteromonadales</taxon>
        <taxon>Alteromonadaceae</taxon>
        <taxon>Aliiglaciecola</taxon>
    </lineage>
</organism>
<reference evidence="2" key="1">
    <citation type="journal article" date="2019" name="Int. J. Syst. Evol. Microbiol.">
        <title>The Global Catalogue of Microorganisms (GCM) 10K type strain sequencing project: providing services to taxonomists for standard genome sequencing and annotation.</title>
        <authorList>
            <consortium name="The Broad Institute Genomics Platform"/>
            <consortium name="The Broad Institute Genome Sequencing Center for Infectious Disease"/>
            <person name="Wu L."/>
            <person name="Ma J."/>
        </authorList>
    </citation>
    <scope>NUCLEOTIDE SEQUENCE [LARGE SCALE GENOMIC DNA]</scope>
    <source>
        <strain evidence="2">JCM 15896</strain>
    </source>
</reference>
<dbReference type="RefSeq" id="WP_343857683.1">
    <property type="nucleotide sequence ID" value="NZ_BAAAFD010000002.1"/>
</dbReference>
<evidence type="ECO:0008006" key="3">
    <source>
        <dbReference type="Google" id="ProtNLM"/>
    </source>
</evidence>